<accession>A0A7W9JES9</accession>
<proteinExistence type="predicted"/>
<dbReference type="Pfam" id="PF14430">
    <property type="entry name" value="Imm1"/>
    <property type="match status" value="1"/>
</dbReference>
<reference evidence="1 2" key="1">
    <citation type="submission" date="2020-08" db="EMBL/GenBank/DDBJ databases">
        <title>Sequencing the genomes of 1000 actinobacteria strains.</title>
        <authorList>
            <person name="Klenk H.-P."/>
        </authorList>
    </citation>
    <scope>NUCLEOTIDE SEQUENCE [LARGE SCALE GENOMIC DNA]</scope>
    <source>
        <strain evidence="1 2">DSM 28967</strain>
    </source>
</reference>
<gene>
    <name evidence="1" type="ORF">HDA39_007566</name>
</gene>
<keyword evidence="2" id="KW-1185">Reference proteome</keyword>
<evidence type="ECO:0000313" key="1">
    <source>
        <dbReference type="EMBL" id="MBB5840832.1"/>
    </source>
</evidence>
<dbReference type="AlphaFoldDB" id="A0A7W9JES9"/>
<dbReference type="RefSeq" id="WP_184803474.1">
    <property type="nucleotide sequence ID" value="NZ_JACHMY010000001.1"/>
</dbReference>
<protein>
    <submittedName>
        <fullName evidence="1">Uncharacterized protein</fullName>
    </submittedName>
</protein>
<dbReference type="Proteomes" id="UP000549971">
    <property type="component" value="Unassembled WGS sequence"/>
</dbReference>
<sequence>MSNTLTGFYERETVKVTSGGDLVALLDKVGALARPTWLQLESPAHEVLTIGLGQDFSSLRFSEGLDAGDELYRSVGTLAEPMDAEFDMGSVPTRMDTDSAIPTAEARAAAIEFLSTGQRPNAVAWTVVPMPDGEPDPVDGWDAFATINGLLKGQG</sequence>
<dbReference type="EMBL" id="JACHMY010000001">
    <property type="protein sequence ID" value="MBB5840832.1"/>
    <property type="molecule type" value="Genomic_DNA"/>
</dbReference>
<comment type="caution">
    <text evidence="1">The sequence shown here is derived from an EMBL/GenBank/DDBJ whole genome shotgun (WGS) entry which is preliminary data.</text>
</comment>
<organism evidence="1 2">
    <name type="scientific">Kribbella italica</name>
    <dbReference type="NCBI Taxonomy" id="1540520"/>
    <lineage>
        <taxon>Bacteria</taxon>
        <taxon>Bacillati</taxon>
        <taxon>Actinomycetota</taxon>
        <taxon>Actinomycetes</taxon>
        <taxon>Propionibacteriales</taxon>
        <taxon>Kribbellaceae</taxon>
        <taxon>Kribbella</taxon>
    </lineage>
</organism>
<dbReference type="InterPro" id="IPR025680">
    <property type="entry name" value="DddI"/>
</dbReference>
<evidence type="ECO:0000313" key="2">
    <source>
        <dbReference type="Proteomes" id="UP000549971"/>
    </source>
</evidence>
<name>A0A7W9JES9_9ACTN</name>